<evidence type="ECO:0000313" key="4">
    <source>
        <dbReference type="EMBL" id="GEO29298.1"/>
    </source>
</evidence>
<keyword evidence="2" id="KW-0812">Transmembrane</keyword>
<protein>
    <recommendedName>
        <fullName evidence="3">DUF4126 domain-containing protein</fullName>
    </recommendedName>
</protein>
<dbReference type="OrthoDB" id="181455at2"/>
<proteinExistence type="predicted"/>
<evidence type="ECO:0000259" key="3">
    <source>
        <dbReference type="Pfam" id="PF13548"/>
    </source>
</evidence>
<gene>
    <name evidence="4" type="ORF">TAE01_11080</name>
</gene>
<dbReference type="InterPro" id="IPR025196">
    <property type="entry name" value="DUF4126"/>
</dbReference>
<dbReference type="Proteomes" id="UP000321534">
    <property type="component" value="Unassembled WGS sequence"/>
</dbReference>
<evidence type="ECO:0000256" key="1">
    <source>
        <dbReference type="SAM" id="MobiDB-lite"/>
    </source>
</evidence>
<dbReference type="EMBL" id="BJYX01000004">
    <property type="protein sequence ID" value="GEO29298.1"/>
    <property type="molecule type" value="Genomic_DNA"/>
</dbReference>
<comment type="caution">
    <text evidence="4">The sequence shown here is derived from an EMBL/GenBank/DDBJ whole genome shotgun (WGS) entry which is preliminary data.</text>
</comment>
<keyword evidence="2" id="KW-1133">Transmembrane helix</keyword>
<feature type="compositionally biased region" description="Basic and acidic residues" evidence="1">
    <location>
        <begin position="238"/>
        <end position="265"/>
    </location>
</feature>
<keyword evidence="5" id="KW-1185">Reference proteome</keyword>
<organism evidence="4 5">
    <name type="scientific">Terrabacter aerolatus</name>
    <dbReference type="NCBI Taxonomy" id="422442"/>
    <lineage>
        <taxon>Bacteria</taxon>
        <taxon>Bacillati</taxon>
        <taxon>Actinomycetota</taxon>
        <taxon>Actinomycetes</taxon>
        <taxon>Micrococcales</taxon>
        <taxon>Intrasporangiaceae</taxon>
        <taxon>Terrabacter</taxon>
    </lineage>
</organism>
<evidence type="ECO:0000256" key="2">
    <source>
        <dbReference type="SAM" id="Phobius"/>
    </source>
</evidence>
<dbReference type="RefSeq" id="WP_147064264.1">
    <property type="nucleotide sequence ID" value="NZ_BAAARO010000023.1"/>
</dbReference>
<accession>A0A512CYJ3</accession>
<dbReference type="Pfam" id="PF13548">
    <property type="entry name" value="DUF4126"/>
    <property type="match status" value="1"/>
</dbReference>
<dbReference type="AlphaFoldDB" id="A0A512CYJ3"/>
<feature type="compositionally biased region" description="Basic and acidic residues" evidence="1">
    <location>
        <begin position="205"/>
        <end position="222"/>
    </location>
</feature>
<evidence type="ECO:0000313" key="5">
    <source>
        <dbReference type="Proteomes" id="UP000321534"/>
    </source>
</evidence>
<reference evidence="4 5" key="1">
    <citation type="submission" date="2019-07" db="EMBL/GenBank/DDBJ databases">
        <title>Whole genome shotgun sequence of Terrabacter aerolatus NBRC 106305.</title>
        <authorList>
            <person name="Hosoyama A."/>
            <person name="Uohara A."/>
            <person name="Ohji S."/>
            <person name="Ichikawa N."/>
        </authorList>
    </citation>
    <scope>NUCLEOTIDE SEQUENCE [LARGE SCALE GENOMIC DNA]</scope>
    <source>
        <strain evidence="4 5">NBRC 106305</strain>
    </source>
</reference>
<sequence length="265" mass="28025">MGAELIPMAFTTGWGSGINAYAVVLVLGLADKIFHLGQIPDALARTDVLVGAGILFAIEMLADKIPYVDSVWDSVHTVVRPAVGATIGYLIGHDTASLDAAVGAATGGVTALISHGIKAGLRAAVNTSPEPASNILVSTTEDVTVTGVTALAIAHPWWAAAIAFLLLALGAFLVYKLAGRIRRYKQRYDAWGERLGISAPTGRPGRPERPGRPGRHGWRDPDPGTGPGATAPPPPRSEAQKDAREDTRQDMRLDARLDRPFDQET</sequence>
<feature type="region of interest" description="Disordered" evidence="1">
    <location>
        <begin position="195"/>
        <end position="265"/>
    </location>
</feature>
<feature type="domain" description="DUF4126" evidence="3">
    <location>
        <begin position="8"/>
        <end position="175"/>
    </location>
</feature>
<name>A0A512CYJ3_9MICO</name>
<keyword evidence="2" id="KW-0472">Membrane</keyword>
<feature type="transmembrane region" description="Helical" evidence="2">
    <location>
        <begin position="157"/>
        <end position="178"/>
    </location>
</feature>